<reference evidence="12 13" key="1">
    <citation type="submission" date="2024-09" db="EMBL/GenBank/DDBJ databases">
        <authorList>
            <person name="Sun Q."/>
            <person name="Mori K."/>
        </authorList>
    </citation>
    <scope>NUCLEOTIDE SEQUENCE [LARGE SCALE GENOMIC DNA]</scope>
    <source>
        <strain evidence="12 13">NCAIM B.02604</strain>
    </source>
</reference>
<dbReference type="PANTHER" id="PTHR30349">
    <property type="entry name" value="PHAGE INTEGRASE-RELATED"/>
    <property type="match status" value="1"/>
</dbReference>
<dbReference type="InterPro" id="IPR013762">
    <property type="entry name" value="Integrase-like_cat_sf"/>
</dbReference>
<dbReference type="Pfam" id="PF00589">
    <property type="entry name" value="Phage_integrase"/>
    <property type="match status" value="1"/>
</dbReference>
<sequence length="309" mass="34708">MTTRKSWDELIDAYARYLAHELNRSPNTIKAYVADLQDCAEFHRQHKVPEVSGCSLNSLRQWLATVQQAGAASKTIARKVSAARTFLQWCVDREYLEANPALRLASPKQNQQLPTVLSAKQVEQFFQLANHRFDETEDGSVERALAARDLAMFEVLYGAGIRVGELTGLDTQHIDFSQQLIRVRGKGDKERIVPIGVPAVKALRNWLDLRHTVARPETSACFVGAQGRRINQRVVREQVDRILEQIPDTAARGPHALRHSAATHLLDGGADIRSVQEVLGHASLQTTQLYTHVSIDRLRESYQQAHPRA</sequence>
<dbReference type="InterPro" id="IPR010998">
    <property type="entry name" value="Integrase_recombinase_N"/>
</dbReference>
<gene>
    <name evidence="9" type="primary">xerC</name>
    <name evidence="12" type="ORF">ACFFFR_10045</name>
</gene>
<dbReference type="Pfam" id="PF02899">
    <property type="entry name" value="Phage_int_SAM_1"/>
    <property type="match status" value="1"/>
</dbReference>
<keyword evidence="6 9" id="KW-0238">DNA-binding</keyword>
<dbReference type="SUPFAM" id="SSF56349">
    <property type="entry name" value="DNA breaking-rejoining enzymes"/>
    <property type="match status" value="1"/>
</dbReference>
<dbReference type="InterPro" id="IPR002104">
    <property type="entry name" value="Integrase_catalytic"/>
</dbReference>
<keyword evidence="2 9" id="KW-0963">Cytoplasm</keyword>
<keyword evidence="13" id="KW-1185">Reference proteome</keyword>
<feature type="active site" evidence="9">
    <location>
        <position position="186"/>
    </location>
</feature>
<comment type="function">
    <text evidence="9">Site-specific tyrosine recombinase, which acts by catalyzing the cutting and rejoining of the recombining DNA molecules. The XerC-XerD complex is essential to convert dimers of the bacterial chromosome into monomers to permit their segregation at cell division. It also contributes to the segregational stability of plasmids.</text>
</comment>
<dbReference type="InterPro" id="IPR023009">
    <property type="entry name" value="Tyrosine_recombinase_XerC/XerD"/>
</dbReference>
<feature type="active site" evidence="9">
    <location>
        <position position="255"/>
    </location>
</feature>
<evidence type="ECO:0000256" key="6">
    <source>
        <dbReference type="ARBA" id="ARBA00023125"/>
    </source>
</evidence>
<dbReference type="Proteomes" id="UP001589862">
    <property type="component" value="Unassembled WGS sequence"/>
</dbReference>
<dbReference type="Gene3D" id="1.10.150.130">
    <property type="match status" value="1"/>
</dbReference>
<proteinExistence type="inferred from homology"/>
<keyword evidence="7 9" id="KW-0233">DNA recombination</keyword>
<evidence type="ECO:0000259" key="11">
    <source>
        <dbReference type="PROSITE" id="PS51900"/>
    </source>
</evidence>
<comment type="subunit">
    <text evidence="9">Forms a cyclic heterotetrameric complex composed of two molecules of XerC and two molecules of XerD.</text>
</comment>
<dbReference type="InterPro" id="IPR044068">
    <property type="entry name" value="CB"/>
</dbReference>
<evidence type="ECO:0000256" key="9">
    <source>
        <dbReference type="HAMAP-Rule" id="MF_01808"/>
    </source>
</evidence>
<organism evidence="12 13">
    <name type="scientific">Micrococcoides hystricis</name>
    <dbReference type="NCBI Taxonomy" id="1572761"/>
    <lineage>
        <taxon>Bacteria</taxon>
        <taxon>Bacillati</taxon>
        <taxon>Actinomycetota</taxon>
        <taxon>Actinomycetes</taxon>
        <taxon>Micrococcales</taxon>
        <taxon>Micrococcaceae</taxon>
        <taxon>Micrococcoides</taxon>
    </lineage>
</organism>
<evidence type="ECO:0000256" key="8">
    <source>
        <dbReference type="ARBA" id="ARBA00023306"/>
    </source>
</evidence>
<comment type="similarity">
    <text evidence="9">Belongs to the 'phage' integrase family. XerC subfamily.</text>
</comment>
<evidence type="ECO:0000256" key="4">
    <source>
        <dbReference type="ARBA" id="ARBA00022829"/>
    </source>
</evidence>
<evidence type="ECO:0000256" key="3">
    <source>
        <dbReference type="ARBA" id="ARBA00022618"/>
    </source>
</evidence>
<dbReference type="Gene3D" id="1.10.443.10">
    <property type="entry name" value="Intergrase catalytic core"/>
    <property type="match status" value="1"/>
</dbReference>
<feature type="active site" evidence="9">
    <location>
        <position position="281"/>
    </location>
</feature>
<dbReference type="InterPro" id="IPR011010">
    <property type="entry name" value="DNA_brk_join_enz"/>
</dbReference>
<comment type="subcellular location">
    <subcellularLocation>
        <location evidence="1 9">Cytoplasm</location>
    </subcellularLocation>
</comment>
<keyword evidence="5 9" id="KW-0229">DNA integration</keyword>
<dbReference type="InterPro" id="IPR004107">
    <property type="entry name" value="Integrase_SAM-like_N"/>
</dbReference>
<evidence type="ECO:0000313" key="13">
    <source>
        <dbReference type="Proteomes" id="UP001589862"/>
    </source>
</evidence>
<feature type="active site" evidence="9">
    <location>
        <position position="162"/>
    </location>
</feature>
<keyword evidence="8 9" id="KW-0131">Cell cycle</keyword>
<dbReference type="PROSITE" id="PS51900">
    <property type="entry name" value="CB"/>
    <property type="match status" value="1"/>
</dbReference>
<accession>A0ABV6PC71</accession>
<keyword evidence="4 9" id="KW-0159">Chromosome partition</keyword>
<keyword evidence="3 9" id="KW-0132">Cell division</keyword>
<dbReference type="HAMAP" id="MF_01808">
    <property type="entry name" value="Recomb_XerC_XerD"/>
    <property type="match status" value="1"/>
</dbReference>
<feature type="active site" description="O-(3'-phospho-DNA)-tyrosine intermediate" evidence="9">
    <location>
        <position position="290"/>
    </location>
</feature>
<evidence type="ECO:0000259" key="10">
    <source>
        <dbReference type="PROSITE" id="PS51898"/>
    </source>
</evidence>
<name>A0ABV6PC71_9MICC</name>
<feature type="domain" description="Tyr recombinase" evidence="10">
    <location>
        <begin position="112"/>
        <end position="303"/>
    </location>
</feature>
<protein>
    <recommendedName>
        <fullName evidence="9">Tyrosine recombinase XerC</fullName>
    </recommendedName>
</protein>
<dbReference type="PROSITE" id="PS51898">
    <property type="entry name" value="TYR_RECOMBINASE"/>
    <property type="match status" value="1"/>
</dbReference>
<comment type="caution">
    <text evidence="12">The sequence shown here is derived from an EMBL/GenBank/DDBJ whole genome shotgun (WGS) entry which is preliminary data.</text>
</comment>
<feature type="active site" evidence="9">
    <location>
        <position position="258"/>
    </location>
</feature>
<dbReference type="RefSeq" id="WP_377460081.1">
    <property type="nucleotide sequence ID" value="NZ_JBHLUB010000031.1"/>
</dbReference>
<dbReference type="PANTHER" id="PTHR30349:SF77">
    <property type="entry name" value="TYROSINE RECOMBINASE XERC"/>
    <property type="match status" value="1"/>
</dbReference>
<dbReference type="CDD" id="cd00798">
    <property type="entry name" value="INT_XerDC_C"/>
    <property type="match status" value="1"/>
</dbReference>
<evidence type="ECO:0000256" key="2">
    <source>
        <dbReference type="ARBA" id="ARBA00022490"/>
    </source>
</evidence>
<feature type="domain" description="Core-binding (CB)" evidence="11">
    <location>
        <begin position="5"/>
        <end position="91"/>
    </location>
</feature>
<evidence type="ECO:0000313" key="12">
    <source>
        <dbReference type="EMBL" id="MFC0582715.1"/>
    </source>
</evidence>
<dbReference type="EMBL" id="JBHLUB010000031">
    <property type="protein sequence ID" value="MFC0582715.1"/>
    <property type="molecule type" value="Genomic_DNA"/>
</dbReference>
<dbReference type="InterPro" id="IPR050090">
    <property type="entry name" value="Tyrosine_recombinase_XerCD"/>
</dbReference>
<evidence type="ECO:0000256" key="7">
    <source>
        <dbReference type="ARBA" id="ARBA00023172"/>
    </source>
</evidence>
<evidence type="ECO:0000256" key="1">
    <source>
        <dbReference type="ARBA" id="ARBA00004496"/>
    </source>
</evidence>
<evidence type="ECO:0000256" key="5">
    <source>
        <dbReference type="ARBA" id="ARBA00022908"/>
    </source>
</evidence>